<feature type="domain" description="Glycosyl transferase family 1" evidence="1">
    <location>
        <begin position="228"/>
        <end position="316"/>
    </location>
</feature>
<name>A0A382JUS7_9ZZZZ</name>
<organism evidence="2">
    <name type="scientific">marine metagenome</name>
    <dbReference type="NCBI Taxonomy" id="408172"/>
    <lineage>
        <taxon>unclassified sequences</taxon>
        <taxon>metagenomes</taxon>
        <taxon>ecological metagenomes</taxon>
    </lineage>
</organism>
<dbReference type="EMBL" id="UINC01076181">
    <property type="protein sequence ID" value="SVC15102.1"/>
    <property type="molecule type" value="Genomic_DNA"/>
</dbReference>
<dbReference type="Gene3D" id="3.40.50.2000">
    <property type="entry name" value="Glycogen Phosphorylase B"/>
    <property type="match status" value="2"/>
</dbReference>
<dbReference type="PANTHER" id="PTHR45947">
    <property type="entry name" value="SULFOQUINOVOSYL TRANSFERASE SQD2"/>
    <property type="match status" value="1"/>
</dbReference>
<dbReference type="SUPFAM" id="SSF53756">
    <property type="entry name" value="UDP-Glycosyltransferase/glycogen phosphorylase"/>
    <property type="match status" value="1"/>
</dbReference>
<dbReference type="GO" id="GO:0016757">
    <property type="term" value="F:glycosyltransferase activity"/>
    <property type="evidence" value="ECO:0007669"/>
    <property type="project" value="InterPro"/>
</dbReference>
<dbReference type="Pfam" id="PF00534">
    <property type="entry name" value="Glycos_transf_1"/>
    <property type="match status" value="1"/>
</dbReference>
<dbReference type="AlphaFoldDB" id="A0A382JUS7"/>
<sequence length="321" mass="35911">MTGKDPSYANVAMVLKGYPRLSETFIAQEILGLQQAGLLLQLVSLRRPTDSAIHPVHREITTPVQYLPEYLYQDPKAIVRSWCWARRLPGYKKALAVWFSDLRRDPSPNRARRFGQALVLAHSLPPATDLIYAHFLHTPASVARYAAMIRSLPWAVSAHAKDIWMTAEWEKREKLASCAWITTCTIAGRQHLRQLAPANTVVHLNYHGLDLSRFPEPPAPSGQSEGRTPGNPIRLLSVGRAVAKKGFDVLLKALADLPDSIHWRFTHVGGGELLERLKAQAIDLGIGERTAWLGPRDQRALLEEYRKADIFVLASRIDSDG</sequence>
<evidence type="ECO:0000259" key="1">
    <source>
        <dbReference type="Pfam" id="PF00534"/>
    </source>
</evidence>
<dbReference type="InterPro" id="IPR050194">
    <property type="entry name" value="Glycosyltransferase_grp1"/>
</dbReference>
<accession>A0A382JUS7</accession>
<reference evidence="2" key="1">
    <citation type="submission" date="2018-05" db="EMBL/GenBank/DDBJ databases">
        <authorList>
            <person name="Lanie J.A."/>
            <person name="Ng W.-L."/>
            <person name="Kazmierczak K.M."/>
            <person name="Andrzejewski T.M."/>
            <person name="Davidsen T.M."/>
            <person name="Wayne K.J."/>
            <person name="Tettelin H."/>
            <person name="Glass J.I."/>
            <person name="Rusch D."/>
            <person name="Podicherti R."/>
            <person name="Tsui H.-C.T."/>
            <person name="Winkler M.E."/>
        </authorList>
    </citation>
    <scope>NUCLEOTIDE SEQUENCE</scope>
</reference>
<dbReference type="PANTHER" id="PTHR45947:SF14">
    <property type="entry name" value="SLL1723 PROTEIN"/>
    <property type="match status" value="1"/>
</dbReference>
<gene>
    <name evidence="2" type="ORF">METZ01_LOCUS267956</name>
</gene>
<evidence type="ECO:0000313" key="2">
    <source>
        <dbReference type="EMBL" id="SVC15102.1"/>
    </source>
</evidence>
<protein>
    <recommendedName>
        <fullName evidence="1">Glycosyl transferase family 1 domain-containing protein</fullName>
    </recommendedName>
</protein>
<feature type="non-terminal residue" evidence="2">
    <location>
        <position position="1"/>
    </location>
</feature>
<proteinExistence type="predicted"/>
<feature type="non-terminal residue" evidence="2">
    <location>
        <position position="321"/>
    </location>
</feature>
<dbReference type="InterPro" id="IPR001296">
    <property type="entry name" value="Glyco_trans_1"/>
</dbReference>